<protein>
    <submittedName>
        <fullName evidence="5">1852_t:CDS:1</fullName>
    </submittedName>
</protein>
<reference evidence="5" key="1">
    <citation type="submission" date="2021-06" db="EMBL/GenBank/DDBJ databases">
        <authorList>
            <person name="Kallberg Y."/>
            <person name="Tangrot J."/>
            <person name="Rosling A."/>
        </authorList>
    </citation>
    <scope>NUCLEOTIDE SEQUENCE</scope>
    <source>
        <strain evidence="5">BR232B</strain>
    </source>
</reference>
<dbReference type="Pfam" id="PF17921">
    <property type="entry name" value="Integrase_H2C2"/>
    <property type="match status" value="1"/>
</dbReference>
<feature type="domain" description="Chromo" evidence="4">
    <location>
        <begin position="96"/>
        <end position="126"/>
    </location>
</feature>
<dbReference type="InterPro" id="IPR041588">
    <property type="entry name" value="Integrase_H2C2"/>
</dbReference>
<gene>
    <name evidence="5" type="ORF">PBRASI_LOCUS3323</name>
</gene>
<dbReference type="OrthoDB" id="2439357at2759"/>
<dbReference type="GO" id="GO:0005634">
    <property type="term" value="C:nucleus"/>
    <property type="evidence" value="ECO:0007669"/>
    <property type="project" value="UniProtKB-SubCell"/>
</dbReference>
<evidence type="ECO:0000313" key="5">
    <source>
        <dbReference type="EMBL" id="CAG8515096.1"/>
    </source>
</evidence>
<dbReference type="Pfam" id="PF24626">
    <property type="entry name" value="SH3_Tf2-1"/>
    <property type="match status" value="1"/>
</dbReference>
<sequence length="138" mass="15977">MEKDIRKYVQTCDTCQRNKSSNQQPAGLLYPLRTPMGRNSNPTKKLAYKLNLPETMKIHPAFHVSLLKPYHPSPEEFARPTPPLAIVESDTGQEEYEVEAILDKRIIRKNTQYLVKWTGYPLHDTTQHGNPYKIRNSN</sequence>
<dbReference type="SUPFAM" id="SSF54160">
    <property type="entry name" value="Chromo domain-like"/>
    <property type="match status" value="1"/>
</dbReference>
<dbReference type="Pfam" id="PF00385">
    <property type="entry name" value="Chromo"/>
    <property type="match status" value="1"/>
</dbReference>
<comment type="caution">
    <text evidence="5">The sequence shown here is derived from an EMBL/GenBank/DDBJ whole genome shotgun (WGS) entry which is preliminary data.</text>
</comment>
<keyword evidence="2" id="KW-0539">Nucleus</keyword>
<dbReference type="AlphaFoldDB" id="A0A9N9A296"/>
<dbReference type="Gene3D" id="2.40.50.40">
    <property type="match status" value="1"/>
</dbReference>
<keyword evidence="6" id="KW-1185">Reference proteome</keyword>
<dbReference type="PROSITE" id="PS50013">
    <property type="entry name" value="CHROMO_2"/>
    <property type="match status" value="1"/>
</dbReference>
<name>A0A9N9A296_9GLOM</name>
<dbReference type="InterPro" id="IPR051219">
    <property type="entry name" value="Heterochromatin_chromo-domain"/>
</dbReference>
<organism evidence="5 6">
    <name type="scientific">Paraglomus brasilianum</name>
    <dbReference type="NCBI Taxonomy" id="144538"/>
    <lineage>
        <taxon>Eukaryota</taxon>
        <taxon>Fungi</taxon>
        <taxon>Fungi incertae sedis</taxon>
        <taxon>Mucoromycota</taxon>
        <taxon>Glomeromycotina</taxon>
        <taxon>Glomeromycetes</taxon>
        <taxon>Paraglomerales</taxon>
        <taxon>Paraglomeraceae</taxon>
        <taxon>Paraglomus</taxon>
    </lineage>
</organism>
<dbReference type="CDD" id="cd00024">
    <property type="entry name" value="CD_CSD"/>
    <property type="match status" value="1"/>
</dbReference>
<accession>A0A9N9A296</accession>
<dbReference type="Proteomes" id="UP000789739">
    <property type="component" value="Unassembled WGS sequence"/>
</dbReference>
<dbReference type="InterPro" id="IPR000953">
    <property type="entry name" value="Chromo/chromo_shadow_dom"/>
</dbReference>
<evidence type="ECO:0000256" key="3">
    <source>
        <dbReference type="SAM" id="MobiDB-lite"/>
    </source>
</evidence>
<evidence type="ECO:0000259" key="4">
    <source>
        <dbReference type="PROSITE" id="PS50013"/>
    </source>
</evidence>
<dbReference type="EMBL" id="CAJVPI010000295">
    <property type="protein sequence ID" value="CAG8515096.1"/>
    <property type="molecule type" value="Genomic_DNA"/>
</dbReference>
<dbReference type="InterPro" id="IPR056924">
    <property type="entry name" value="SH3_Tf2-1"/>
</dbReference>
<comment type="subcellular location">
    <subcellularLocation>
        <location evidence="1">Nucleus</location>
    </subcellularLocation>
</comment>
<evidence type="ECO:0000256" key="1">
    <source>
        <dbReference type="ARBA" id="ARBA00004123"/>
    </source>
</evidence>
<evidence type="ECO:0000256" key="2">
    <source>
        <dbReference type="ARBA" id="ARBA00023242"/>
    </source>
</evidence>
<feature type="region of interest" description="Disordered" evidence="3">
    <location>
        <begin position="18"/>
        <end position="43"/>
    </location>
</feature>
<dbReference type="InterPro" id="IPR023780">
    <property type="entry name" value="Chromo_domain"/>
</dbReference>
<evidence type="ECO:0000313" key="6">
    <source>
        <dbReference type="Proteomes" id="UP000789739"/>
    </source>
</evidence>
<proteinExistence type="predicted"/>
<dbReference type="InterPro" id="IPR016197">
    <property type="entry name" value="Chromo-like_dom_sf"/>
</dbReference>
<dbReference type="PANTHER" id="PTHR22812">
    <property type="entry name" value="CHROMOBOX PROTEIN"/>
    <property type="match status" value="1"/>
</dbReference>